<dbReference type="InterPro" id="IPR002625">
    <property type="entry name" value="Smr_dom"/>
</dbReference>
<keyword evidence="8" id="KW-0175">Coiled coil</keyword>
<dbReference type="InterPro" id="IPR000432">
    <property type="entry name" value="DNA_mismatch_repair_MutS_C"/>
</dbReference>
<protein>
    <recommendedName>
        <fullName evidence="7">Endonuclease MutS2</fullName>
        <ecNumber evidence="7">3.1.-.-</ecNumber>
    </recommendedName>
    <alternativeName>
        <fullName evidence="7">Ribosome-associated protein quality control-upstream factor</fullName>
        <shortName evidence="7">RQC-upstream factor</shortName>
        <shortName evidence="7">RqcU</shortName>
        <ecNumber evidence="7">3.6.4.-</ecNumber>
    </alternativeName>
</protein>
<dbReference type="InterPro" id="IPR027417">
    <property type="entry name" value="P-loop_NTPase"/>
</dbReference>
<dbReference type="GO" id="GO:0072344">
    <property type="term" value="P:rescue of stalled ribosome"/>
    <property type="evidence" value="ECO:0007669"/>
    <property type="project" value="UniProtKB-UniRule"/>
</dbReference>
<dbReference type="InterPro" id="IPR036063">
    <property type="entry name" value="Smr_dom_sf"/>
</dbReference>
<dbReference type="GO" id="GO:0016887">
    <property type="term" value="F:ATP hydrolysis activity"/>
    <property type="evidence" value="ECO:0007669"/>
    <property type="project" value="InterPro"/>
</dbReference>
<gene>
    <name evidence="7" type="primary">mutS2</name>
    <name evidence="7" type="synonym">rqcU</name>
    <name evidence="11" type="ORF">IAA96_02695</name>
</gene>
<dbReference type="SUPFAM" id="SSF52540">
    <property type="entry name" value="P-loop containing nucleoside triphosphate hydrolases"/>
    <property type="match status" value="1"/>
</dbReference>
<evidence type="ECO:0000256" key="6">
    <source>
        <dbReference type="ARBA" id="ARBA00023125"/>
    </source>
</evidence>
<reference evidence="11" key="1">
    <citation type="submission" date="2020-10" db="EMBL/GenBank/DDBJ databases">
        <authorList>
            <person name="Gilroy R."/>
        </authorList>
    </citation>
    <scope>NUCLEOTIDE SEQUENCE</scope>
    <source>
        <strain evidence="11">B3-4054</strain>
    </source>
</reference>
<accession>A0A9D9EMQ1</accession>
<keyword evidence="1 7" id="KW-0699">rRNA-binding</keyword>
<dbReference type="SUPFAM" id="SSF160443">
    <property type="entry name" value="SMR domain-like"/>
    <property type="match status" value="1"/>
</dbReference>
<dbReference type="GO" id="GO:0005524">
    <property type="term" value="F:ATP binding"/>
    <property type="evidence" value="ECO:0007669"/>
    <property type="project" value="UniProtKB-UniRule"/>
</dbReference>
<dbReference type="HAMAP" id="MF_00092">
    <property type="entry name" value="MutS2"/>
    <property type="match status" value="1"/>
</dbReference>
<dbReference type="EC" id="3.1.-.-" evidence="7"/>
<dbReference type="SMART" id="SM00463">
    <property type="entry name" value="SMR"/>
    <property type="match status" value="1"/>
</dbReference>
<comment type="similarity">
    <text evidence="7">Belongs to the DNA mismatch repair MutS family. MutS2 subfamily.</text>
</comment>
<feature type="binding site" evidence="7">
    <location>
        <begin position="365"/>
        <end position="372"/>
    </location>
    <ligand>
        <name>ATP</name>
        <dbReference type="ChEBI" id="CHEBI:30616"/>
    </ligand>
</feature>
<keyword evidence="4 7" id="KW-0067">ATP-binding</keyword>
<comment type="function">
    <text evidence="7">Acts as a ribosome collision sensor, splitting the ribosome into its 2 subunits. Detects stalled/collided 70S ribosomes which it binds and splits by an ATP-hydrolysis driven conformational change. Acts upstream of the ribosome quality control system (RQC), a ribosome-associated complex that mediates the extraction of incompletely synthesized nascent chains from stalled ribosomes and their subsequent degradation. Probably generates substrates for RQC.</text>
</comment>
<dbReference type="PANTHER" id="PTHR48466">
    <property type="entry name" value="OS10G0509000 PROTEIN-RELATED"/>
    <property type="match status" value="1"/>
</dbReference>
<name>A0A9D9EMQ1_9SPIR</name>
<dbReference type="GO" id="GO:0004519">
    <property type="term" value="F:endonuclease activity"/>
    <property type="evidence" value="ECO:0007669"/>
    <property type="project" value="UniProtKB-UniRule"/>
</dbReference>
<evidence type="ECO:0000256" key="4">
    <source>
        <dbReference type="ARBA" id="ARBA00022840"/>
    </source>
</evidence>
<dbReference type="InterPro" id="IPR036187">
    <property type="entry name" value="DNA_mismatch_repair_MutS_sf"/>
</dbReference>
<feature type="region of interest" description="Disordered" evidence="9">
    <location>
        <begin position="107"/>
        <end position="140"/>
    </location>
</feature>
<keyword evidence="6 7" id="KW-0238">DNA-binding</keyword>
<evidence type="ECO:0000256" key="8">
    <source>
        <dbReference type="SAM" id="Coils"/>
    </source>
</evidence>
<dbReference type="AlphaFoldDB" id="A0A9D9EMQ1"/>
<evidence type="ECO:0000256" key="7">
    <source>
        <dbReference type="HAMAP-Rule" id="MF_00092"/>
    </source>
</evidence>
<dbReference type="Pfam" id="PF00488">
    <property type="entry name" value="MutS_V"/>
    <property type="match status" value="1"/>
</dbReference>
<dbReference type="Pfam" id="PF01713">
    <property type="entry name" value="Smr"/>
    <property type="match status" value="1"/>
</dbReference>
<dbReference type="InterPro" id="IPR046893">
    <property type="entry name" value="MSSS"/>
</dbReference>
<dbReference type="Gene3D" id="3.40.50.300">
    <property type="entry name" value="P-loop containing nucleotide triphosphate hydrolases"/>
    <property type="match status" value="1"/>
</dbReference>
<dbReference type="PIRSF" id="PIRSF005814">
    <property type="entry name" value="MutS_YshD"/>
    <property type="match status" value="1"/>
</dbReference>
<dbReference type="GO" id="GO:0030983">
    <property type="term" value="F:mismatched DNA binding"/>
    <property type="evidence" value="ECO:0007669"/>
    <property type="project" value="InterPro"/>
</dbReference>
<dbReference type="PROSITE" id="PS00486">
    <property type="entry name" value="DNA_MISMATCH_REPAIR_2"/>
    <property type="match status" value="1"/>
</dbReference>
<evidence type="ECO:0000256" key="5">
    <source>
        <dbReference type="ARBA" id="ARBA00022884"/>
    </source>
</evidence>
<evidence type="ECO:0000313" key="12">
    <source>
        <dbReference type="Proteomes" id="UP000823616"/>
    </source>
</evidence>
<keyword evidence="7" id="KW-0540">Nuclease</keyword>
<dbReference type="InterPro" id="IPR005747">
    <property type="entry name" value="MutS2"/>
</dbReference>
<evidence type="ECO:0000256" key="9">
    <source>
        <dbReference type="SAM" id="MobiDB-lite"/>
    </source>
</evidence>
<sequence length="839" mass="91696">MNEKTFALLEFDRLREEIGAYCLSPEGRAEFLRRVPSADEAQVEAWKDSARAWNFALDGESPPPFRSWPEVLPVFAVLRAEGAVLAAEELTALGDFCRAAESMRRWGQENAPDRAAAPEGPESVMPESADPVPSGEKSRRKETLALFQTAAELPDLSAACSAVSSVFEPDGTFRELPRLAAIRAEITAIRRDIEKRTARFFSNPALASMLQSLLPVLRNGRQVLAVKANFRGRIRGIVHEVSQTGQTVYVEPEEIVERNNDLIAEEFRLSREMAEIRRELTESLRGYCPAFQDAFRCMTVFDGLHAAALWGRKRGCVFARLPSASGDSGEFFLRLVRARHPFLRGEVVPVDLSIPRNTRAVILTGPNTGGKTVTLKTAALFALANQCGWPVPAAEGTLLPVFDFVGCDIGDDQSIEQSLSTFSAHMKTVSGFFAHAGERSLILLDEFGSGTDPQEGAAIAMAVLDALLQRGSLLLITTHHGAIKHYGYSHAGCVNASVEFNAETLSPTYRILMGIPGESRALDIAARNGLPPEILAAARAYLAGGDADVSALIQGLTEKHRELRGLEDRLHTEEAALQKTRQETEQRALRVRQQELALREQAFRQEKAFFLENRRRLENLVREVREGRISKETTAAVKRWAADEEQEMDKEYGEIQHARAVLAAGTDPAAEGKPAFSGISGTEKADSGIAPGAEVLVAPGGVRGTVLRRGKKNMWIVETGAVRISVPENALTAVSGKAAHQPKIPAASVEVQNAEESARPVFELRLLGMRRAEAEQALIRQLDLAVISGFKEFSVVHGKGNGVLQSAVISVLKDYPEVEDFRFALPENGGTGKTIVRMR</sequence>
<dbReference type="Pfam" id="PF20297">
    <property type="entry name" value="MSSS"/>
    <property type="match status" value="1"/>
</dbReference>
<dbReference type="EC" id="3.6.4.-" evidence="7"/>
<keyword evidence="3 7" id="KW-0378">Hydrolase</keyword>
<dbReference type="GO" id="GO:0140664">
    <property type="term" value="F:ATP-dependent DNA damage sensor activity"/>
    <property type="evidence" value="ECO:0007669"/>
    <property type="project" value="InterPro"/>
</dbReference>
<dbReference type="GO" id="GO:0019843">
    <property type="term" value="F:rRNA binding"/>
    <property type="evidence" value="ECO:0007669"/>
    <property type="project" value="UniProtKB-UniRule"/>
</dbReference>
<dbReference type="GO" id="GO:0006298">
    <property type="term" value="P:mismatch repair"/>
    <property type="evidence" value="ECO:0007669"/>
    <property type="project" value="InterPro"/>
</dbReference>
<dbReference type="SUPFAM" id="SSF48334">
    <property type="entry name" value="DNA repair protein MutS, domain III"/>
    <property type="match status" value="1"/>
</dbReference>
<proteinExistence type="inferred from homology"/>
<feature type="domain" description="Smr" evidence="10">
    <location>
        <begin position="766"/>
        <end position="839"/>
    </location>
</feature>
<evidence type="ECO:0000256" key="1">
    <source>
        <dbReference type="ARBA" id="ARBA00022730"/>
    </source>
</evidence>
<keyword evidence="7" id="KW-0255">Endonuclease</keyword>
<dbReference type="Gene3D" id="3.30.1370.110">
    <property type="match status" value="1"/>
</dbReference>
<organism evidence="11 12">
    <name type="scientific">Candidatus Avitreponema avistercoris</name>
    <dbReference type="NCBI Taxonomy" id="2840705"/>
    <lineage>
        <taxon>Bacteria</taxon>
        <taxon>Pseudomonadati</taxon>
        <taxon>Spirochaetota</taxon>
        <taxon>Spirochaetia</taxon>
        <taxon>Spirochaetales</taxon>
        <taxon>Candidatus Avitreponema</taxon>
    </lineage>
</organism>
<dbReference type="SMART" id="SM00534">
    <property type="entry name" value="MUTSac"/>
    <property type="match status" value="1"/>
</dbReference>
<dbReference type="PANTHER" id="PTHR48466:SF2">
    <property type="entry name" value="OS10G0509000 PROTEIN"/>
    <property type="match status" value="1"/>
</dbReference>
<dbReference type="GO" id="GO:0045910">
    <property type="term" value="P:negative regulation of DNA recombination"/>
    <property type="evidence" value="ECO:0007669"/>
    <property type="project" value="InterPro"/>
</dbReference>
<comment type="function">
    <text evidence="7">Endonuclease that is involved in the suppression of homologous recombination and thus may have a key role in the control of bacterial genetic diversity.</text>
</comment>
<dbReference type="FunFam" id="3.40.50.300:FF:000830">
    <property type="entry name" value="Endonuclease MutS2"/>
    <property type="match status" value="1"/>
</dbReference>
<comment type="caution">
    <text evidence="11">The sequence shown here is derived from an EMBL/GenBank/DDBJ whole genome shotgun (WGS) entry which is preliminary data.</text>
</comment>
<evidence type="ECO:0000313" key="11">
    <source>
        <dbReference type="EMBL" id="MBO8449992.1"/>
    </source>
</evidence>
<dbReference type="PROSITE" id="PS50828">
    <property type="entry name" value="SMR"/>
    <property type="match status" value="1"/>
</dbReference>
<dbReference type="Proteomes" id="UP000823616">
    <property type="component" value="Unassembled WGS sequence"/>
</dbReference>
<evidence type="ECO:0000259" key="10">
    <source>
        <dbReference type="PROSITE" id="PS50828"/>
    </source>
</evidence>
<keyword evidence="5 7" id="KW-0694">RNA-binding</keyword>
<evidence type="ECO:0000256" key="2">
    <source>
        <dbReference type="ARBA" id="ARBA00022741"/>
    </source>
</evidence>
<feature type="coiled-coil region" evidence="8">
    <location>
        <begin position="556"/>
        <end position="583"/>
    </location>
</feature>
<dbReference type="EMBL" id="JADIMS010000043">
    <property type="protein sequence ID" value="MBO8449992.1"/>
    <property type="molecule type" value="Genomic_DNA"/>
</dbReference>
<dbReference type="GO" id="GO:0043023">
    <property type="term" value="F:ribosomal large subunit binding"/>
    <property type="evidence" value="ECO:0007669"/>
    <property type="project" value="UniProtKB-UniRule"/>
</dbReference>
<evidence type="ECO:0000256" key="3">
    <source>
        <dbReference type="ARBA" id="ARBA00022801"/>
    </source>
</evidence>
<reference evidence="11" key="2">
    <citation type="journal article" date="2021" name="PeerJ">
        <title>Extensive microbial diversity within the chicken gut microbiome revealed by metagenomics and culture.</title>
        <authorList>
            <person name="Gilroy R."/>
            <person name="Ravi A."/>
            <person name="Getino M."/>
            <person name="Pursley I."/>
            <person name="Horton D.L."/>
            <person name="Alikhan N.F."/>
            <person name="Baker D."/>
            <person name="Gharbi K."/>
            <person name="Hall N."/>
            <person name="Watson M."/>
            <person name="Adriaenssens E.M."/>
            <person name="Foster-Nyarko E."/>
            <person name="Jarju S."/>
            <person name="Secka A."/>
            <person name="Antonio M."/>
            <person name="Oren A."/>
            <person name="Chaudhuri R.R."/>
            <person name="La Ragione R."/>
            <person name="Hildebrand F."/>
            <person name="Pallen M.J."/>
        </authorList>
    </citation>
    <scope>NUCLEOTIDE SEQUENCE</scope>
    <source>
        <strain evidence="11">B3-4054</strain>
    </source>
</reference>
<dbReference type="NCBIfam" id="TIGR01069">
    <property type="entry name" value="mutS2"/>
    <property type="match status" value="1"/>
</dbReference>
<comment type="subunit">
    <text evidence="7">Homodimer. Binds to stalled ribosomes, contacting rRNA.</text>
</comment>
<keyword evidence="2 7" id="KW-0547">Nucleotide-binding</keyword>
<dbReference type="InterPro" id="IPR045076">
    <property type="entry name" value="MutS"/>
</dbReference>